<comment type="caution">
    <text evidence="13">Lacks conserved residue(s) required for the propagation of feature annotation.</text>
</comment>
<dbReference type="FunFam" id="3.40.850.10:FF:000012">
    <property type="entry name" value="Kinesin-like protein"/>
    <property type="match status" value="1"/>
</dbReference>
<dbReference type="InterPro" id="IPR036961">
    <property type="entry name" value="Kinesin_motor_dom_sf"/>
</dbReference>
<dbReference type="PANTHER" id="PTHR47971:SF8">
    <property type="entry name" value="KINESIN-LIKE PROTEIN"/>
    <property type="match status" value="1"/>
</dbReference>
<keyword evidence="11" id="KW-0131">Cell cycle</keyword>
<dbReference type="InterPro" id="IPR027417">
    <property type="entry name" value="P-loop_NTPase"/>
</dbReference>
<evidence type="ECO:0000256" key="3">
    <source>
        <dbReference type="ARBA" id="ARBA00022618"/>
    </source>
</evidence>
<keyword evidence="19" id="KW-1185">Reference proteome</keyword>
<evidence type="ECO:0000259" key="17">
    <source>
        <dbReference type="PROSITE" id="PS50067"/>
    </source>
</evidence>
<evidence type="ECO:0000256" key="9">
    <source>
        <dbReference type="ARBA" id="ARBA00023175"/>
    </source>
</evidence>
<evidence type="ECO:0000256" key="8">
    <source>
        <dbReference type="ARBA" id="ARBA00023054"/>
    </source>
</evidence>
<keyword evidence="9 14" id="KW-0505">Motor protein</keyword>
<keyword evidence="3" id="KW-0132">Cell division</keyword>
<evidence type="ECO:0000256" key="4">
    <source>
        <dbReference type="ARBA" id="ARBA00022701"/>
    </source>
</evidence>
<reference evidence="18" key="2">
    <citation type="submission" date="2025-09" db="UniProtKB">
        <authorList>
            <consortium name="Ensembl"/>
        </authorList>
    </citation>
    <scope>IDENTIFICATION</scope>
</reference>
<proteinExistence type="inferred from homology"/>
<keyword evidence="6" id="KW-0498">Mitosis</keyword>
<dbReference type="SMART" id="SM00129">
    <property type="entry name" value="KISc"/>
    <property type="match status" value="1"/>
</dbReference>
<dbReference type="SUPFAM" id="SSF52540">
    <property type="entry name" value="P-loop containing nucleoside triphosphate hydrolases"/>
    <property type="match status" value="1"/>
</dbReference>
<protein>
    <recommendedName>
        <fullName evidence="14">Kinesin-like protein</fullName>
    </recommendedName>
</protein>
<dbReference type="Proteomes" id="UP000472276">
    <property type="component" value="Unassembled WGS sequence"/>
</dbReference>
<dbReference type="CDD" id="cd01367">
    <property type="entry name" value="KISc_KIF2_like"/>
    <property type="match status" value="1"/>
</dbReference>
<dbReference type="Pfam" id="PF00225">
    <property type="entry name" value="Kinesin"/>
    <property type="match status" value="1"/>
</dbReference>
<evidence type="ECO:0000256" key="15">
    <source>
        <dbReference type="SAM" id="Coils"/>
    </source>
</evidence>
<evidence type="ECO:0000256" key="16">
    <source>
        <dbReference type="SAM" id="MobiDB-lite"/>
    </source>
</evidence>
<dbReference type="GO" id="GO:0003777">
    <property type="term" value="F:microtubule motor activity"/>
    <property type="evidence" value="ECO:0007669"/>
    <property type="project" value="InterPro"/>
</dbReference>
<dbReference type="Ensembl" id="ENSOABT00000008613.2">
    <property type="protein sequence ID" value="ENSOABP00000008311.2"/>
    <property type="gene ID" value="ENSOABG00000004526.2"/>
</dbReference>
<evidence type="ECO:0000256" key="1">
    <source>
        <dbReference type="ARBA" id="ARBA00004245"/>
    </source>
</evidence>
<evidence type="ECO:0000256" key="12">
    <source>
        <dbReference type="ARBA" id="ARBA00061030"/>
    </source>
</evidence>
<feature type="region of interest" description="Disordered" evidence="16">
    <location>
        <begin position="66"/>
        <end position="91"/>
    </location>
</feature>
<keyword evidence="2" id="KW-0963">Cytoplasm</keyword>
<dbReference type="PRINTS" id="PR00380">
    <property type="entry name" value="KINESINHEAVY"/>
</dbReference>
<sequence>AMAGMFGKIFVGIYVEIKRSDGRIHQAMVTSLHEDNESVTVEWIENGDTKGKEIDLESVFALNPDVAPDEEIPQSPEAPVPPSNVAKTSKVPKVSASVGTTRARPSQHSHCAPFFSARRKSNCVKEVEKLQEKREKRRLQQQELREKRAQEVDVNLPNYEIMCMIRDFRASLDYRPLTTNDLIEEHRICVCVRARPLNKKELSTKDLDVITIPSKDVVMVHEPKQKVDLTRYLENQTFRFDYAFDENSTNEMVYRYTGNGDNHVLTHNQDCSKGIYALSARDVFLMLKKPNYKKLDLQVFATFFEIYSGKVFDLLNRKAKLRVLEDGKQQVQVVGLQEREVKCTEDVLKLIEVGNSCRTSGQTSANAHSSRSHAVFQIILRRRGKMHGKFSLIDLAGNERGADTSSADRQTRLEGAEINKSLLALKECIRALGRNKPHTPFRASKLTQVLRDSFIGENSRTCMIATISPGMASCENTLNTLRYANRVKEFGISPSDIPFSQSGGGGGRSELSPTYEYDHFAMSLNSVELTVDPAAAMMESHQGGHITQLEVLEAQWGVGSSPQRDDLKLLCEQNEEEVSPQLFTFHEAVSQLVEMEEQVLEDHRAVFQESIRCLEDEKVLLEMTEEVDYDVESYATQLEQILDQKIDILTELRDKVKSFRCALQEEEQASKQITPKRPRAL</sequence>
<evidence type="ECO:0000256" key="13">
    <source>
        <dbReference type="PROSITE-ProRule" id="PRU00283"/>
    </source>
</evidence>
<dbReference type="PROSITE" id="PS50067">
    <property type="entry name" value="KINESIN_MOTOR_2"/>
    <property type="match status" value="1"/>
</dbReference>
<evidence type="ECO:0000256" key="5">
    <source>
        <dbReference type="ARBA" id="ARBA00022741"/>
    </source>
</evidence>
<dbReference type="GO" id="GO:0007019">
    <property type="term" value="P:microtubule depolymerization"/>
    <property type="evidence" value="ECO:0007669"/>
    <property type="project" value="TreeGrafter"/>
</dbReference>
<organism evidence="18 19">
    <name type="scientific">Oreochromis aureus</name>
    <name type="common">Israeli tilapia</name>
    <name type="synonym">Chromis aureus</name>
    <dbReference type="NCBI Taxonomy" id="47969"/>
    <lineage>
        <taxon>Eukaryota</taxon>
        <taxon>Metazoa</taxon>
        <taxon>Chordata</taxon>
        <taxon>Craniata</taxon>
        <taxon>Vertebrata</taxon>
        <taxon>Euteleostomi</taxon>
        <taxon>Actinopterygii</taxon>
        <taxon>Neopterygii</taxon>
        <taxon>Teleostei</taxon>
        <taxon>Neoteleostei</taxon>
        <taxon>Acanthomorphata</taxon>
        <taxon>Ovalentaria</taxon>
        <taxon>Cichlomorphae</taxon>
        <taxon>Cichliformes</taxon>
        <taxon>Cichlidae</taxon>
        <taxon>African cichlids</taxon>
        <taxon>Pseudocrenilabrinae</taxon>
        <taxon>Oreochromini</taxon>
        <taxon>Oreochromis</taxon>
    </lineage>
</organism>
<dbReference type="InterPro" id="IPR027640">
    <property type="entry name" value="Kinesin-like_fam"/>
</dbReference>
<evidence type="ECO:0000256" key="6">
    <source>
        <dbReference type="ARBA" id="ARBA00022776"/>
    </source>
</evidence>
<dbReference type="GO" id="GO:0007018">
    <property type="term" value="P:microtubule-based movement"/>
    <property type="evidence" value="ECO:0007669"/>
    <property type="project" value="InterPro"/>
</dbReference>
<gene>
    <name evidence="18" type="primary">KIF2A</name>
</gene>
<feature type="coiled-coil region" evidence="15">
    <location>
        <begin position="635"/>
        <end position="669"/>
    </location>
</feature>
<keyword evidence="8 15" id="KW-0175">Coiled coil</keyword>
<evidence type="ECO:0000256" key="7">
    <source>
        <dbReference type="ARBA" id="ARBA00022840"/>
    </source>
</evidence>
<dbReference type="Gene3D" id="3.40.850.10">
    <property type="entry name" value="Kinesin motor domain"/>
    <property type="match status" value="1"/>
</dbReference>
<reference evidence="18" key="1">
    <citation type="submission" date="2025-08" db="UniProtKB">
        <authorList>
            <consortium name="Ensembl"/>
        </authorList>
    </citation>
    <scope>IDENTIFICATION</scope>
</reference>
<evidence type="ECO:0000256" key="11">
    <source>
        <dbReference type="ARBA" id="ARBA00023306"/>
    </source>
</evidence>
<dbReference type="AlphaFoldDB" id="A0A668S5D9"/>
<keyword evidence="5 14" id="KW-0547">Nucleotide-binding</keyword>
<keyword evidence="10" id="KW-0206">Cytoskeleton</keyword>
<dbReference type="PROSITE" id="PS00411">
    <property type="entry name" value="KINESIN_MOTOR_1"/>
    <property type="match status" value="1"/>
</dbReference>
<comment type="similarity">
    <text evidence="12">Belongs to the TRAFAC class myosin-kinesin ATPase superfamily. Kinesin family. KIN-13 subfamily.</text>
</comment>
<dbReference type="GO" id="GO:0005524">
    <property type="term" value="F:ATP binding"/>
    <property type="evidence" value="ECO:0007669"/>
    <property type="project" value="UniProtKB-KW"/>
</dbReference>
<dbReference type="InterPro" id="IPR019821">
    <property type="entry name" value="Kinesin_motor_CS"/>
</dbReference>
<dbReference type="InterPro" id="IPR001752">
    <property type="entry name" value="Kinesin_motor_dom"/>
</dbReference>
<dbReference type="GO" id="GO:0051301">
    <property type="term" value="P:cell division"/>
    <property type="evidence" value="ECO:0007669"/>
    <property type="project" value="UniProtKB-KW"/>
</dbReference>
<keyword evidence="7 14" id="KW-0067">ATP-binding</keyword>
<evidence type="ECO:0000313" key="18">
    <source>
        <dbReference type="Ensembl" id="ENSOABP00000008311.2"/>
    </source>
</evidence>
<evidence type="ECO:0000313" key="19">
    <source>
        <dbReference type="Proteomes" id="UP000472276"/>
    </source>
</evidence>
<comment type="subcellular location">
    <subcellularLocation>
        <location evidence="1">Cytoplasm</location>
        <location evidence="1">Cytoskeleton</location>
    </subcellularLocation>
</comment>
<evidence type="ECO:0000256" key="2">
    <source>
        <dbReference type="ARBA" id="ARBA00022490"/>
    </source>
</evidence>
<dbReference type="GO" id="GO:0008017">
    <property type="term" value="F:microtubule binding"/>
    <property type="evidence" value="ECO:0007669"/>
    <property type="project" value="InterPro"/>
</dbReference>
<keyword evidence="4 14" id="KW-0493">Microtubule</keyword>
<name>A0A668S5D9_OREAU</name>
<accession>A0A668S5D9</accession>
<dbReference type="GO" id="GO:0005874">
    <property type="term" value="C:microtubule"/>
    <property type="evidence" value="ECO:0007669"/>
    <property type="project" value="UniProtKB-KW"/>
</dbReference>
<dbReference type="InterPro" id="IPR054473">
    <property type="entry name" value="KIF2A-like_N"/>
</dbReference>
<feature type="domain" description="Kinesin motor" evidence="17">
    <location>
        <begin position="187"/>
        <end position="490"/>
    </location>
</feature>
<evidence type="ECO:0000256" key="14">
    <source>
        <dbReference type="RuleBase" id="RU000394"/>
    </source>
</evidence>
<dbReference type="PANTHER" id="PTHR47971">
    <property type="entry name" value="KINESIN-RELATED PROTEIN 6"/>
    <property type="match status" value="1"/>
</dbReference>
<evidence type="ECO:0000256" key="10">
    <source>
        <dbReference type="ARBA" id="ARBA00023212"/>
    </source>
</evidence>
<dbReference type="Pfam" id="PF22923">
    <property type="entry name" value="KIF2A-like_1st"/>
    <property type="match status" value="1"/>
</dbReference>